<dbReference type="PANTHER" id="PTHR32166">
    <property type="entry name" value="OSJNBA0013A04.12 PROTEIN"/>
    <property type="match status" value="1"/>
</dbReference>
<protein>
    <recommendedName>
        <fullName evidence="1">DUF659 domain-containing protein</fullName>
    </recommendedName>
</protein>
<dbReference type="OrthoDB" id="2013475at2759"/>
<dbReference type="InterPro" id="IPR007021">
    <property type="entry name" value="DUF659"/>
</dbReference>
<evidence type="ECO:0000259" key="1">
    <source>
        <dbReference type="Pfam" id="PF04937"/>
    </source>
</evidence>
<reference evidence="2 3" key="1">
    <citation type="journal article" date="2014" name="Nat. Commun.">
        <title>Klebsormidium flaccidum genome reveals primary factors for plant terrestrial adaptation.</title>
        <authorList>
            <person name="Hori K."/>
            <person name="Maruyama F."/>
            <person name="Fujisawa T."/>
            <person name="Togashi T."/>
            <person name="Yamamoto N."/>
            <person name="Seo M."/>
            <person name="Sato S."/>
            <person name="Yamada T."/>
            <person name="Mori H."/>
            <person name="Tajima N."/>
            <person name="Moriyama T."/>
            <person name="Ikeuchi M."/>
            <person name="Watanabe M."/>
            <person name="Wada H."/>
            <person name="Kobayashi K."/>
            <person name="Saito M."/>
            <person name="Masuda T."/>
            <person name="Sasaki-Sekimoto Y."/>
            <person name="Mashiguchi K."/>
            <person name="Awai K."/>
            <person name="Shimojima M."/>
            <person name="Masuda S."/>
            <person name="Iwai M."/>
            <person name="Nobusawa T."/>
            <person name="Narise T."/>
            <person name="Kondo S."/>
            <person name="Saito H."/>
            <person name="Sato R."/>
            <person name="Murakawa M."/>
            <person name="Ihara Y."/>
            <person name="Oshima-Yamada Y."/>
            <person name="Ohtaka K."/>
            <person name="Satoh M."/>
            <person name="Sonobe K."/>
            <person name="Ishii M."/>
            <person name="Ohtani R."/>
            <person name="Kanamori-Sato M."/>
            <person name="Honoki R."/>
            <person name="Miyazaki D."/>
            <person name="Mochizuki H."/>
            <person name="Umetsu J."/>
            <person name="Higashi K."/>
            <person name="Shibata D."/>
            <person name="Kamiya Y."/>
            <person name="Sato N."/>
            <person name="Nakamura Y."/>
            <person name="Tabata S."/>
            <person name="Ida S."/>
            <person name="Kurokawa K."/>
            <person name="Ohta H."/>
        </authorList>
    </citation>
    <scope>NUCLEOTIDE SEQUENCE [LARGE SCALE GENOMIC DNA]</scope>
    <source>
        <strain evidence="2 3">NIES-2285</strain>
    </source>
</reference>
<evidence type="ECO:0000313" key="2">
    <source>
        <dbReference type="EMBL" id="GAQ80551.1"/>
    </source>
</evidence>
<dbReference type="SUPFAM" id="SSF53098">
    <property type="entry name" value="Ribonuclease H-like"/>
    <property type="match status" value="1"/>
</dbReference>
<name>A0A1Y1HU79_KLENI</name>
<dbReference type="OMA" id="YQPAVHE"/>
<accession>A0A1Y1HU79</accession>
<dbReference type="InterPro" id="IPR012337">
    <property type="entry name" value="RNaseH-like_sf"/>
</dbReference>
<feature type="domain" description="DUF659" evidence="1">
    <location>
        <begin position="111"/>
        <end position="260"/>
    </location>
</feature>
<organism evidence="2 3">
    <name type="scientific">Klebsormidium nitens</name>
    <name type="common">Green alga</name>
    <name type="synonym">Ulothrix nitens</name>
    <dbReference type="NCBI Taxonomy" id="105231"/>
    <lineage>
        <taxon>Eukaryota</taxon>
        <taxon>Viridiplantae</taxon>
        <taxon>Streptophyta</taxon>
        <taxon>Klebsormidiophyceae</taxon>
        <taxon>Klebsormidiales</taxon>
        <taxon>Klebsormidiaceae</taxon>
        <taxon>Klebsormidium</taxon>
    </lineage>
</organism>
<evidence type="ECO:0000313" key="3">
    <source>
        <dbReference type="Proteomes" id="UP000054558"/>
    </source>
</evidence>
<sequence length="431" mass="48087">MGVVVESAAKGLVALGRSELRKEDKRRAAEKAANAKKRKLDEIGREPAGPAMQQTNIVQAFTKQDNERVHSAVAQFFYANEIAFNVARSPYFKKIISAVNTAAGRYQPPCFNTLRGRLLEQEVERVQERLRPIVDSIEVTGSTLTSDGWSSAQNRPLLNFLLVTPKGNVFLKAEDTSGKAKTAAYIADTWLECMEEAGAERVQQVVSDSAANCKAAGAIIESRVPHVTWTPCTGHCLDLALEDIGDLDWAKDVVRQGKEVVHFITNHHKSQHIYRVHAVAAVGSPGLQLLKPGETRFGTNFIMLERMLKVRDALEEVVVDRDWKAWMDGGSAALRNAGAEIQSTVVSTSFWRKVQELVDICWRIVALMKQVDAGTPMVGKVYWRMHEILLKLDDIDAPASHCNRAKHIVRERWDMLHLRMHAAGFVLDPEF</sequence>
<keyword evidence="3" id="KW-1185">Reference proteome</keyword>
<dbReference type="Pfam" id="PF04937">
    <property type="entry name" value="DUF659"/>
    <property type="match status" value="1"/>
</dbReference>
<dbReference type="AlphaFoldDB" id="A0A1Y1HU79"/>
<dbReference type="STRING" id="105231.A0A1Y1HU79"/>
<proteinExistence type="predicted"/>
<dbReference type="PANTHER" id="PTHR32166:SF123">
    <property type="entry name" value="BED-TYPE DOMAIN-CONTAINING PROTEIN"/>
    <property type="match status" value="1"/>
</dbReference>
<dbReference type="Proteomes" id="UP000054558">
    <property type="component" value="Unassembled WGS sequence"/>
</dbReference>
<dbReference type="EMBL" id="DF237005">
    <property type="protein sequence ID" value="GAQ80551.1"/>
    <property type="molecule type" value="Genomic_DNA"/>
</dbReference>
<gene>
    <name evidence="2" type="ORF">KFL_000560400</name>
</gene>